<dbReference type="Proteomes" id="UP000215914">
    <property type="component" value="Unassembled WGS sequence"/>
</dbReference>
<keyword evidence="2" id="KW-1185">Reference proteome</keyword>
<dbReference type="Gramene" id="mRNA:HanXRQr2_Chr15g0719041">
    <property type="protein sequence ID" value="CDS:HanXRQr2_Chr15g0719041.1"/>
    <property type="gene ID" value="HanXRQr2_Chr15g0719041"/>
</dbReference>
<reference evidence="1" key="1">
    <citation type="journal article" date="2017" name="Nature">
        <title>The sunflower genome provides insights into oil metabolism, flowering and Asterid evolution.</title>
        <authorList>
            <person name="Badouin H."/>
            <person name="Gouzy J."/>
            <person name="Grassa C.J."/>
            <person name="Murat F."/>
            <person name="Staton S.E."/>
            <person name="Cottret L."/>
            <person name="Lelandais-Briere C."/>
            <person name="Owens G.L."/>
            <person name="Carrere S."/>
            <person name="Mayjonade B."/>
            <person name="Legrand L."/>
            <person name="Gill N."/>
            <person name="Kane N.C."/>
            <person name="Bowers J.E."/>
            <person name="Hubner S."/>
            <person name="Bellec A."/>
            <person name="Berard A."/>
            <person name="Berges H."/>
            <person name="Blanchet N."/>
            <person name="Boniface M.C."/>
            <person name="Brunel D."/>
            <person name="Catrice O."/>
            <person name="Chaidir N."/>
            <person name="Claudel C."/>
            <person name="Donnadieu C."/>
            <person name="Faraut T."/>
            <person name="Fievet G."/>
            <person name="Helmstetter N."/>
            <person name="King M."/>
            <person name="Knapp S.J."/>
            <person name="Lai Z."/>
            <person name="Le Paslier M.C."/>
            <person name="Lippi Y."/>
            <person name="Lorenzon L."/>
            <person name="Mandel J.R."/>
            <person name="Marage G."/>
            <person name="Marchand G."/>
            <person name="Marquand E."/>
            <person name="Bret-Mestries E."/>
            <person name="Morien E."/>
            <person name="Nambeesan S."/>
            <person name="Nguyen T."/>
            <person name="Pegot-Espagnet P."/>
            <person name="Pouilly N."/>
            <person name="Raftis F."/>
            <person name="Sallet E."/>
            <person name="Schiex T."/>
            <person name="Thomas J."/>
            <person name="Vandecasteele C."/>
            <person name="Vares D."/>
            <person name="Vear F."/>
            <person name="Vautrin S."/>
            <person name="Crespi M."/>
            <person name="Mangin B."/>
            <person name="Burke J.M."/>
            <person name="Salse J."/>
            <person name="Munos S."/>
            <person name="Vincourt P."/>
            <person name="Rieseberg L.H."/>
            <person name="Langlade N.B."/>
        </authorList>
    </citation>
    <scope>NUCLEOTIDE SEQUENCE</scope>
    <source>
        <tissue evidence="1">Leaves</tissue>
    </source>
</reference>
<name>A0A9K3E4L6_HELAN</name>
<accession>A0A9K3E4L6</accession>
<dbReference type="EMBL" id="MNCJ02000330">
    <property type="protein sequence ID" value="KAF5766743.1"/>
    <property type="molecule type" value="Genomic_DNA"/>
</dbReference>
<gene>
    <name evidence="1" type="ORF">HanXRQr2_Chr15g0719041</name>
</gene>
<evidence type="ECO:0000313" key="2">
    <source>
        <dbReference type="Proteomes" id="UP000215914"/>
    </source>
</evidence>
<sequence>MPISKHYANPFLKSQEDARRISDREKKMARVKVYSEDVPITLLGSALYYPADQPMVGVRFSDCSAVVAQSKHQTAATVCRVGFRGGYGDLTSHEKRSISLDGESGEKESRRFGCGGLFRLTSYGF</sequence>
<dbReference type="AlphaFoldDB" id="A0A9K3E4L6"/>
<proteinExistence type="predicted"/>
<evidence type="ECO:0000313" key="1">
    <source>
        <dbReference type="EMBL" id="KAF5766743.1"/>
    </source>
</evidence>
<organism evidence="1 2">
    <name type="scientific">Helianthus annuus</name>
    <name type="common">Common sunflower</name>
    <dbReference type="NCBI Taxonomy" id="4232"/>
    <lineage>
        <taxon>Eukaryota</taxon>
        <taxon>Viridiplantae</taxon>
        <taxon>Streptophyta</taxon>
        <taxon>Embryophyta</taxon>
        <taxon>Tracheophyta</taxon>
        <taxon>Spermatophyta</taxon>
        <taxon>Magnoliopsida</taxon>
        <taxon>eudicotyledons</taxon>
        <taxon>Gunneridae</taxon>
        <taxon>Pentapetalae</taxon>
        <taxon>asterids</taxon>
        <taxon>campanulids</taxon>
        <taxon>Asterales</taxon>
        <taxon>Asteraceae</taxon>
        <taxon>Asteroideae</taxon>
        <taxon>Heliantheae alliance</taxon>
        <taxon>Heliantheae</taxon>
        <taxon>Helianthus</taxon>
    </lineage>
</organism>
<comment type="caution">
    <text evidence="1">The sequence shown here is derived from an EMBL/GenBank/DDBJ whole genome shotgun (WGS) entry which is preliminary data.</text>
</comment>
<protein>
    <submittedName>
        <fullName evidence="1">Uncharacterized protein</fullName>
    </submittedName>
</protein>
<reference evidence="1" key="2">
    <citation type="submission" date="2020-06" db="EMBL/GenBank/DDBJ databases">
        <title>Helianthus annuus Genome sequencing and assembly Release 2.</title>
        <authorList>
            <person name="Gouzy J."/>
            <person name="Langlade N."/>
            <person name="Munos S."/>
        </authorList>
    </citation>
    <scope>NUCLEOTIDE SEQUENCE</scope>
    <source>
        <tissue evidence="1">Leaves</tissue>
    </source>
</reference>